<organism evidence="11 12">
    <name type="scientific">Thalassobacterium sedimentorum</name>
    <dbReference type="NCBI Taxonomy" id="3041258"/>
    <lineage>
        <taxon>Bacteria</taxon>
        <taxon>Pseudomonadati</taxon>
        <taxon>Verrucomicrobiota</taxon>
        <taxon>Opitutia</taxon>
        <taxon>Puniceicoccales</taxon>
        <taxon>Coraliomargaritaceae</taxon>
        <taxon>Thalassobacterium</taxon>
    </lineage>
</organism>
<comment type="catalytic activity">
    <reaction evidence="1">
        <text>ATP + protein L-histidine = ADP + protein N-phospho-L-histidine.</text>
        <dbReference type="EC" id="2.7.13.3"/>
    </reaction>
</comment>
<dbReference type="Gene3D" id="3.30.450.20">
    <property type="entry name" value="PAS domain"/>
    <property type="match status" value="1"/>
</dbReference>
<evidence type="ECO:0000256" key="8">
    <source>
        <dbReference type="ARBA" id="ARBA00023012"/>
    </source>
</evidence>
<dbReference type="EC" id="2.7.13.3" evidence="2"/>
<dbReference type="InterPro" id="IPR013656">
    <property type="entry name" value="PAS_4"/>
</dbReference>
<dbReference type="SMART" id="SM00387">
    <property type="entry name" value="HATPase_c"/>
    <property type="match status" value="1"/>
</dbReference>
<feature type="chain" id="PRO_5045803125" description="histidine kinase" evidence="9">
    <location>
        <begin position="22"/>
        <end position="747"/>
    </location>
</feature>
<gene>
    <name evidence="11" type="ORF">QEH59_05790</name>
</gene>
<dbReference type="Pfam" id="PF08448">
    <property type="entry name" value="PAS_4"/>
    <property type="match status" value="1"/>
</dbReference>
<dbReference type="Proteomes" id="UP001243717">
    <property type="component" value="Unassembled WGS sequence"/>
</dbReference>
<evidence type="ECO:0000259" key="10">
    <source>
        <dbReference type="PROSITE" id="PS50109"/>
    </source>
</evidence>
<dbReference type="GO" id="GO:0005524">
    <property type="term" value="F:ATP binding"/>
    <property type="evidence" value="ECO:0007669"/>
    <property type="project" value="UniProtKB-KW"/>
</dbReference>
<evidence type="ECO:0000256" key="5">
    <source>
        <dbReference type="ARBA" id="ARBA00022741"/>
    </source>
</evidence>
<evidence type="ECO:0000256" key="7">
    <source>
        <dbReference type="ARBA" id="ARBA00022840"/>
    </source>
</evidence>
<dbReference type="CDD" id="cd00082">
    <property type="entry name" value="HisKA"/>
    <property type="match status" value="1"/>
</dbReference>
<dbReference type="InterPro" id="IPR005467">
    <property type="entry name" value="His_kinase_dom"/>
</dbReference>
<dbReference type="Gene3D" id="3.40.50.2300">
    <property type="match status" value="2"/>
</dbReference>
<keyword evidence="3" id="KW-0597">Phosphoprotein</keyword>
<reference evidence="11 12" key="1">
    <citation type="submission" date="2023-04" db="EMBL/GenBank/DDBJ databases">
        <title>A novel bacteria isolated from coastal sediment.</title>
        <authorList>
            <person name="Liu X.-J."/>
            <person name="Du Z.-J."/>
        </authorList>
    </citation>
    <scope>NUCLEOTIDE SEQUENCE [LARGE SCALE GENOMIC DNA]</scope>
    <source>
        <strain evidence="11 12">SDUM461004</strain>
    </source>
</reference>
<evidence type="ECO:0000256" key="9">
    <source>
        <dbReference type="SAM" id="SignalP"/>
    </source>
</evidence>
<name>A0ABU1AJJ1_9BACT</name>
<dbReference type="InterPro" id="IPR036097">
    <property type="entry name" value="HisK_dim/P_sf"/>
</dbReference>
<dbReference type="PANTHER" id="PTHR43065">
    <property type="entry name" value="SENSOR HISTIDINE KINASE"/>
    <property type="match status" value="1"/>
</dbReference>
<evidence type="ECO:0000256" key="6">
    <source>
        <dbReference type="ARBA" id="ARBA00022777"/>
    </source>
</evidence>
<feature type="domain" description="Histidine kinase" evidence="10">
    <location>
        <begin position="526"/>
        <end position="744"/>
    </location>
</feature>
<dbReference type="Pfam" id="PF00512">
    <property type="entry name" value="HisKA"/>
    <property type="match status" value="1"/>
</dbReference>
<keyword evidence="5" id="KW-0547">Nucleotide-binding</keyword>
<dbReference type="InterPro" id="IPR004358">
    <property type="entry name" value="Sig_transdc_His_kin-like_C"/>
</dbReference>
<keyword evidence="7 11" id="KW-0067">ATP-binding</keyword>
<dbReference type="InterPro" id="IPR035965">
    <property type="entry name" value="PAS-like_dom_sf"/>
</dbReference>
<dbReference type="InterPro" id="IPR036890">
    <property type="entry name" value="HATPase_C_sf"/>
</dbReference>
<dbReference type="SUPFAM" id="SSF47384">
    <property type="entry name" value="Homodimeric domain of signal transducing histidine kinase"/>
    <property type="match status" value="1"/>
</dbReference>
<evidence type="ECO:0000313" key="11">
    <source>
        <dbReference type="EMBL" id="MDQ8193926.1"/>
    </source>
</evidence>
<evidence type="ECO:0000256" key="1">
    <source>
        <dbReference type="ARBA" id="ARBA00000085"/>
    </source>
</evidence>
<dbReference type="InterPro" id="IPR003661">
    <property type="entry name" value="HisK_dim/P_dom"/>
</dbReference>
<dbReference type="PRINTS" id="PR00344">
    <property type="entry name" value="BCTRLSENSOR"/>
</dbReference>
<dbReference type="SMART" id="SM00388">
    <property type="entry name" value="HisKA"/>
    <property type="match status" value="1"/>
</dbReference>
<dbReference type="EMBL" id="JARXIC010000007">
    <property type="protein sequence ID" value="MDQ8193926.1"/>
    <property type="molecule type" value="Genomic_DNA"/>
</dbReference>
<evidence type="ECO:0000313" key="12">
    <source>
        <dbReference type="Proteomes" id="UP001243717"/>
    </source>
</evidence>
<dbReference type="InterPro" id="IPR000014">
    <property type="entry name" value="PAS"/>
</dbReference>
<dbReference type="PANTHER" id="PTHR43065:SF10">
    <property type="entry name" value="PEROXIDE STRESS-ACTIVATED HISTIDINE KINASE MAK3"/>
    <property type="match status" value="1"/>
</dbReference>
<dbReference type="Gene3D" id="1.10.287.130">
    <property type="match status" value="1"/>
</dbReference>
<sequence>MRAVWIVSLVVSFGMASLVCAHPKPEAAYLNGDDPLRILILYSNQRSLPANMDLQRGLWWSLQESIDAHQIELYEEYLDIHRLPQGSEKSNMAPYLKRRYWGFEPDVIVAVGPQSIDFSRELLSGIFPDSPLIFAGLWEGQLTAEEVTQWSGGVFYELSVPKVLELVMGLLPDTQEIVLVGGSASFDQELLQAIRLELEDLVPWHVGEITDASPVEIEQAIQQLAEGAVVLFTTYFMDYEGNAFIPRRVLERIAKESPVPIFGFFDTMLGAGAVGVVSASTVEHGRKLGKLVLRMVAGESAEEIGVLTVPATEVLIDDRGMQRYDLDVESLPAEAKVFYGAPGLLEAHPVFVFLGSTVVLIQTSLILALLWARREKQKAESQAVEMERYFSTVFRESPNPKAVLRVSDCVFQDINPAYEEFFGIKREDAIGRTAEEVGIRALDQDPQFLEDFFKAGRRHRGHELKVQIASGDVRSVELFCSTVEIGGVSLYLIVALDVSDRIQAEKLRHNLARDNRIAQLGQISASIAHEINQPLGSILSNAESALMHLDALNVPNQELREILAEIKSEDRRATRVVENIRAMLGGYSESKAPVNLLQVIDEAGCMVQGEARRRGIDLCLPPSDICLCTVVGERVLLVQVLLNLIFNAMDAVESLPASQRLVVVDCDAITDSNQICVSVSDYGRGIPPNEIAELFEFYYSTKKKGMGLGLAISRYIIEDHRGRISVGNLKEGGACFKIWLPSKPNDA</sequence>
<evidence type="ECO:0000256" key="4">
    <source>
        <dbReference type="ARBA" id="ARBA00022679"/>
    </source>
</evidence>
<keyword evidence="8" id="KW-0902">Two-component regulatory system</keyword>
<feature type="signal peptide" evidence="9">
    <location>
        <begin position="1"/>
        <end position="21"/>
    </location>
</feature>
<protein>
    <recommendedName>
        <fullName evidence="2">histidine kinase</fullName>
        <ecNumber evidence="2">2.7.13.3</ecNumber>
    </recommendedName>
</protein>
<dbReference type="SUPFAM" id="SSF55874">
    <property type="entry name" value="ATPase domain of HSP90 chaperone/DNA topoisomerase II/histidine kinase"/>
    <property type="match status" value="1"/>
</dbReference>
<dbReference type="Pfam" id="PF02518">
    <property type="entry name" value="HATPase_c"/>
    <property type="match status" value="1"/>
</dbReference>
<accession>A0ABU1AJJ1</accession>
<proteinExistence type="predicted"/>
<keyword evidence="4" id="KW-0808">Transferase</keyword>
<evidence type="ECO:0000256" key="3">
    <source>
        <dbReference type="ARBA" id="ARBA00022553"/>
    </source>
</evidence>
<dbReference type="SUPFAM" id="SSF55785">
    <property type="entry name" value="PYP-like sensor domain (PAS domain)"/>
    <property type="match status" value="1"/>
</dbReference>
<keyword evidence="9" id="KW-0732">Signal</keyword>
<dbReference type="NCBIfam" id="TIGR00229">
    <property type="entry name" value="sensory_box"/>
    <property type="match status" value="1"/>
</dbReference>
<dbReference type="PROSITE" id="PS50109">
    <property type="entry name" value="HIS_KIN"/>
    <property type="match status" value="1"/>
</dbReference>
<evidence type="ECO:0000256" key="2">
    <source>
        <dbReference type="ARBA" id="ARBA00012438"/>
    </source>
</evidence>
<keyword evidence="6" id="KW-0418">Kinase</keyword>
<keyword evidence="12" id="KW-1185">Reference proteome</keyword>
<comment type="caution">
    <text evidence="11">The sequence shown here is derived from an EMBL/GenBank/DDBJ whole genome shotgun (WGS) entry which is preliminary data.</text>
</comment>
<dbReference type="Gene3D" id="3.30.565.10">
    <property type="entry name" value="Histidine kinase-like ATPase, C-terminal domain"/>
    <property type="match status" value="1"/>
</dbReference>
<dbReference type="InterPro" id="IPR003594">
    <property type="entry name" value="HATPase_dom"/>
</dbReference>